<comment type="pathway">
    <text evidence="1">Cell wall biogenesis; cell wall polysaccharide biosynthesis.</text>
</comment>
<dbReference type="Pfam" id="PF00535">
    <property type="entry name" value="Glycos_transf_2"/>
    <property type="match status" value="1"/>
</dbReference>
<reference evidence="6 7" key="1">
    <citation type="submission" date="2018-03" db="EMBL/GenBank/DDBJ databases">
        <title>Actinopolyspora mortivallis from Sahara, screening for active biomolecules.</title>
        <authorList>
            <person name="Selama O."/>
            <person name="Wellington E.M.H."/>
            <person name="Hacene H."/>
        </authorList>
    </citation>
    <scope>NUCLEOTIDE SEQUENCE [LARGE SCALE GENOMIC DNA]</scope>
    <source>
        <strain evidence="6 7">M5A</strain>
    </source>
</reference>
<keyword evidence="7" id="KW-1185">Reference proteome</keyword>
<dbReference type="GO" id="GO:0016757">
    <property type="term" value="F:glycosyltransferase activity"/>
    <property type="evidence" value="ECO:0007669"/>
    <property type="project" value="UniProtKB-KW"/>
</dbReference>
<protein>
    <submittedName>
        <fullName evidence="6">Glycosyl transferase</fullName>
    </submittedName>
</protein>
<dbReference type="InterPro" id="IPR001173">
    <property type="entry name" value="Glyco_trans_2-like"/>
</dbReference>
<evidence type="ECO:0000313" key="7">
    <source>
        <dbReference type="Proteomes" id="UP000239352"/>
    </source>
</evidence>
<evidence type="ECO:0000256" key="2">
    <source>
        <dbReference type="ARBA" id="ARBA00006739"/>
    </source>
</evidence>
<evidence type="ECO:0000256" key="3">
    <source>
        <dbReference type="ARBA" id="ARBA00022676"/>
    </source>
</evidence>
<keyword evidence="4 6" id="KW-0808">Transferase</keyword>
<evidence type="ECO:0000259" key="5">
    <source>
        <dbReference type="Pfam" id="PF00535"/>
    </source>
</evidence>
<keyword evidence="3" id="KW-0328">Glycosyltransferase</keyword>
<dbReference type="AlphaFoldDB" id="A0A2T0GU64"/>
<name>A0A2T0GU64_ACTMO</name>
<dbReference type="PANTHER" id="PTHR43179:SF12">
    <property type="entry name" value="GALACTOFURANOSYLTRANSFERASE GLFT2"/>
    <property type="match status" value="1"/>
</dbReference>
<dbReference type="STRING" id="1050202.GCA_000384035_02860"/>
<dbReference type="PANTHER" id="PTHR43179">
    <property type="entry name" value="RHAMNOSYLTRANSFERASE WBBL"/>
    <property type="match status" value="1"/>
</dbReference>
<proteinExistence type="inferred from homology"/>
<dbReference type="CDD" id="cd04186">
    <property type="entry name" value="GT_2_like_c"/>
    <property type="match status" value="1"/>
</dbReference>
<organism evidence="6 7">
    <name type="scientific">Actinopolyspora mortivallis</name>
    <dbReference type="NCBI Taxonomy" id="33906"/>
    <lineage>
        <taxon>Bacteria</taxon>
        <taxon>Bacillati</taxon>
        <taxon>Actinomycetota</taxon>
        <taxon>Actinomycetes</taxon>
        <taxon>Actinopolysporales</taxon>
        <taxon>Actinopolysporaceae</taxon>
        <taxon>Actinopolyspora</taxon>
    </lineage>
</organism>
<evidence type="ECO:0000256" key="4">
    <source>
        <dbReference type="ARBA" id="ARBA00022679"/>
    </source>
</evidence>
<dbReference type="InterPro" id="IPR029044">
    <property type="entry name" value="Nucleotide-diphossugar_trans"/>
</dbReference>
<comment type="similarity">
    <text evidence="2">Belongs to the glycosyltransferase 2 family.</text>
</comment>
<feature type="domain" description="Glycosyltransferase 2-like" evidence="5">
    <location>
        <begin position="8"/>
        <end position="164"/>
    </location>
</feature>
<accession>A0A2T0GU64</accession>
<gene>
    <name evidence="6" type="ORF">CEP50_14210</name>
</gene>
<dbReference type="SUPFAM" id="SSF53448">
    <property type="entry name" value="Nucleotide-diphospho-sugar transferases"/>
    <property type="match status" value="1"/>
</dbReference>
<evidence type="ECO:0000313" key="6">
    <source>
        <dbReference type="EMBL" id="PRW62665.1"/>
    </source>
</evidence>
<evidence type="ECO:0000256" key="1">
    <source>
        <dbReference type="ARBA" id="ARBA00004776"/>
    </source>
</evidence>
<sequence length="321" mass="35186">MNPGPKSTVVVVTWRGRAHVGRCLDALRNQRPHRLLVVDNASDDGTAGVLAEHPSRPEVLRLPRNLGYAGGVQRALGRVETEYVAWLNDDARPDADWLDTLEAALDASPEAAAAASLLYGADGTVSRGVRLTATGHGADTAEPQRVFGFCGGAVLLRTAVLREVGGVPASFFCYYEDTDTSWRLRLAGHEVLPTTAGCAHTPGTSSAPGSARFHLWNERNRLVMLLRCAPARIALREVLRFGAVTAALPLRRLRGAVVPEAANFRVPLRLRVLGQLFARFPRTLRQRRRVAARSVVDRRQVWNRWSEAGRHRTRPPGAERP</sequence>
<dbReference type="Proteomes" id="UP000239352">
    <property type="component" value="Unassembled WGS sequence"/>
</dbReference>
<dbReference type="EMBL" id="PVSR01000027">
    <property type="protein sequence ID" value="PRW62665.1"/>
    <property type="molecule type" value="Genomic_DNA"/>
</dbReference>
<dbReference type="InParanoid" id="A0A2T0GU64"/>
<dbReference type="RefSeq" id="WP_106114443.1">
    <property type="nucleotide sequence ID" value="NZ_PVSR01000027.1"/>
</dbReference>
<comment type="caution">
    <text evidence="6">The sequence shown here is derived from an EMBL/GenBank/DDBJ whole genome shotgun (WGS) entry which is preliminary data.</text>
</comment>
<dbReference type="Gene3D" id="3.90.550.10">
    <property type="entry name" value="Spore Coat Polysaccharide Biosynthesis Protein SpsA, Chain A"/>
    <property type="match status" value="1"/>
</dbReference>